<evidence type="ECO:0000256" key="2">
    <source>
        <dbReference type="SAM" id="SignalP"/>
    </source>
</evidence>
<feature type="compositionally biased region" description="Polar residues" evidence="1">
    <location>
        <begin position="154"/>
        <end position="163"/>
    </location>
</feature>
<feature type="compositionally biased region" description="Low complexity" evidence="1">
    <location>
        <begin position="35"/>
        <end position="62"/>
    </location>
</feature>
<dbReference type="PROSITE" id="PS51257">
    <property type="entry name" value="PROKAR_LIPOPROTEIN"/>
    <property type="match status" value="1"/>
</dbReference>
<evidence type="ECO:0000313" key="4">
    <source>
        <dbReference type="Proteomes" id="UP000192042"/>
    </source>
</evidence>
<feature type="region of interest" description="Disordered" evidence="1">
    <location>
        <begin position="144"/>
        <end position="163"/>
    </location>
</feature>
<keyword evidence="4" id="KW-1185">Reference proteome</keyword>
<evidence type="ECO:0000313" key="3">
    <source>
        <dbReference type="EMBL" id="SLM46511.1"/>
    </source>
</evidence>
<reference evidence="3 4" key="1">
    <citation type="submission" date="2017-03" db="EMBL/GenBank/DDBJ databases">
        <authorList>
            <person name="Afonso C.L."/>
            <person name="Miller P.J."/>
            <person name="Scott M.A."/>
            <person name="Spackman E."/>
            <person name="Goraichik I."/>
            <person name="Dimitrov K.M."/>
            <person name="Suarez D.L."/>
            <person name="Swayne D.E."/>
        </authorList>
    </citation>
    <scope>NUCLEOTIDE SEQUENCE [LARGE SCALE GENOMIC DNA]</scope>
    <source>
        <strain evidence="3">Genome sequencing of Nitrospira japonica strain NJ11</strain>
    </source>
</reference>
<dbReference type="OrthoDB" id="9811758at2"/>
<feature type="signal peptide" evidence="2">
    <location>
        <begin position="1"/>
        <end position="23"/>
    </location>
</feature>
<dbReference type="AlphaFoldDB" id="A0A1W1I0J4"/>
<gene>
    <name evidence="3" type="ORF">NSJP_0339</name>
</gene>
<dbReference type="RefSeq" id="WP_080885184.1">
    <property type="nucleotide sequence ID" value="NZ_LT828648.1"/>
</dbReference>
<protein>
    <recommendedName>
        <fullName evidence="5">Secreted protein</fullName>
    </recommendedName>
</protein>
<dbReference type="KEGG" id="nja:NSJP_0339"/>
<name>A0A1W1I0J4_9BACT</name>
<accession>A0A1W1I0J4</accession>
<evidence type="ECO:0000256" key="1">
    <source>
        <dbReference type="SAM" id="MobiDB-lite"/>
    </source>
</evidence>
<proteinExistence type="predicted"/>
<feature type="region of interest" description="Disordered" evidence="1">
    <location>
        <begin position="29"/>
        <end position="62"/>
    </location>
</feature>
<dbReference type="EMBL" id="LT828648">
    <property type="protein sequence ID" value="SLM46511.1"/>
    <property type="molecule type" value="Genomic_DNA"/>
</dbReference>
<organism evidence="3 4">
    <name type="scientific">Nitrospira japonica</name>
    <dbReference type="NCBI Taxonomy" id="1325564"/>
    <lineage>
        <taxon>Bacteria</taxon>
        <taxon>Pseudomonadati</taxon>
        <taxon>Nitrospirota</taxon>
        <taxon>Nitrospiria</taxon>
        <taxon>Nitrospirales</taxon>
        <taxon>Nitrospiraceae</taxon>
        <taxon>Nitrospira</taxon>
    </lineage>
</organism>
<feature type="chain" id="PRO_5012303276" description="Secreted protein" evidence="2">
    <location>
        <begin position="24"/>
        <end position="163"/>
    </location>
</feature>
<dbReference type="Proteomes" id="UP000192042">
    <property type="component" value="Chromosome I"/>
</dbReference>
<sequence length="163" mass="16209">MRISEQRAIVFAAFLGLMAGGCASDGTTGSGNGATAGSTPSSAPAAAPSSAPAASSAAGTAPKFATAEAAAKSVQTDTLRNCLAMIPANATPGAKQVAEESCKRDEQLRANVVGMASTKSGDRAASGTQGDTLDACMARIPKDASAGQRMLAEQSCQRDQANR</sequence>
<evidence type="ECO:0008006" key="5">
    <source>
        <dbReference type="Google" id="ProtNLM"/>
    </source>
</evidence>
<keyword evidence="2" id="KW-0732">Signal</keyword>